<gene>
    <name evidence="3" type="ORF">G8O30_06330</name>
</gene>
<dbReference type="InterPro" id="IPR052179">
    <property type="entry name" value="DD-CPase-like"/>
</dbReference>
<dbReference type="SUPFAM" id="SSF55166">
    <property type="entry name" value="Hedgehog/DD-peptidase"/>
    <property type="match status" value="1"/>
</dbReference>
<dbReference type="Pfam" id="PF02557">
    <property type="entry name" value="VanY"/>
    <property type="match status" value="1"/>
</dbReference>
<evidence type="ECO:0000256" key="1">
    <source>
        <dbReference type="SAM" id="MobiDB-lite"/>
    </source>
</evidence>
<evidence type="ECO:0000313" key="4">
    <source>
        <dbReference type="Proteomes" id="UP000593626"/>
    </source>
</evidence>
<dbReference type="InterPro" id="IPR058193">
    <property type="entry name" value="VanY/YodJ_core_dom"/>
</dbReference>
<dbReference type="Proteomes" id="UP000593626">
    <property type="component" value="Chromosome"/>
</dbReference>
<feature type="compositionally biased region" description="Low complexity" evidence="1">
    <location>
        <begin position="30"/>
        <end position="40"/>
    </location>
</feature>
<evidence type="ECO:0000313" key="3">
    <source>
        <dbReference type="EMBL" id="QPC46604.1"/>
    </source>
</evidence>
<feature type="compositionally biased region" description="Basic and acidic residues" evidence="1">
    <location>
        <begin position="43"/>
        <end position="56"/>
    </location>
</feature>
<dbReference type="KEGG" id="mcui:G8O30_06330"/>
<dbReference type="InterPro" id="IPR009045">
    <property type="entry name" value="Zn_M74/Hedgehog-like"/>
</dbReference>
<accession>A0A7S8CAV7</accession>
<keyword evidence="4" id="KW-1185">Reference proteome</keyword>
<dbReference type="EMBL" id="CP049742">
    <property type="protein sequence ID" value="QPC46604.1"/>
    <property type="molecule type" value="Genomic_DNA"/>
</dbReference>
<dbReference type="RefSeq" id="WP_239674133.1">
    <property type="nucleotide sequence ID" value="NZ_CP049742.1"/>
</dbReference>
<dbReference type="Gene3D" id="3.30.1380.10">
    <property type="match status" value="1"/>
</dbReference>
<dbReference type="InterPro" id="IPR003709">
    <property type="entry name" value="VanY-like_core_dom"/>
</dbReference>
<dbReference type="GO" id="GO:0008233">
    <property type="term" value="F:peptidase activity"/>
    <property type="evidence" value="ECO:0007669"/>
    <property type="project" value="InterPro"/>
</dbReference>
<evidence type="ECO:0000259" key="2">
    <source>
        <dbReference type="Pfam" id="PF02557"/>
    </source>
</evidence>
<protein>
    <submittedName>
        <fullName evidence="3">M15 family metallopeptidase</fullName>
    </submittedName>
</protein>
<organism evidence="3 4">
    <name type="scientific">Mangrovibacillus cuniculi</name>
    <dbReference type="NCBI Taxonomy" id="2593652"/>
    <lineage>
        <taxon>Bacteria</taxon>
        <taxon>Bacillati</taxon>
        <taxon>Bacillota</taxon>
        <taxon>Bacilli</taxon>
        <taxon>Bacillales</taxon>
        <taxon>Bacillaceae</taxon>
        <taxon>Mangrovibacillus</taxon>
    </lineage>
</organism>
<dbReference type="PANTHER" id="PTHR34385">
    <property type="entry name" value="D-ALANYL-D-ALANINE CARBOXYPEPTIDASE"/>
    <property type="match status" value="1"/>
</dbReference>
<name>A0A7S8CAV7_9BACI</name>
<reference evidence="3 4" key="1">
    <citation type="submission" date="2019-07" db="EMBL/GenBank/DDBJ databases">
        <title>Genome sequence of 2 isolates from Red Sea Mangroves.</title>
        <authorList>
            <person name="Sefrji F."/>
            <person name="Michoud G."/>
            <person name="Merlino G."/>
            <person name="Daffonchio D."/>
        </authorList>
    </citation>
    <scope>NUCLEOTIDE SEQUENCE [LARGE SCALE GENOMIC DNA]</scope>
    <source>
        <strain evidence="3 4">R1DC41</strain>
    </source>
</reference>
<dbReference type="AlphaFoldDB" id="A0A7S8CAV7"/>
<dbReference type="PROSITE" id="PS51257">
    <property type="entry name" value="PROKAR_LIPOPROTEIN"/>
    <property type="match status" value="1"/>
</dbReference>
<feature type="domain" description="D-alanyl-D-alanine carboxypeptidase-like core" evidence="2">
    <location>
        <begin position="129"/>
        <end position="256"/>
    </location>
</feature>
<sequence length="280" mass="32085">MKKIAVSILTISLLSGCQMVEDKFPNLTNEQTQPEETPTPSTDTDKEVEKEELEKEKEEDIVEDKMLLVNEEKLTKSVEVDGQFVVQNPENAWVLVNKELALPKDYYPEDLVRPSVPFVFGDEEVEKALIREEAAIALEQWFEKAKNENIDILAASGFRSYDRQATIFQATVDTKGEEHAIQAVALPGKSEHQTGLAMDITSPSVNYDLVQEYGDTKEGKWLSETAHEFGFILRYPKDKESITGYMYEPWHFRYVGVELATYLKEKNWTLEEYMNEVQAI</sequence>
<proteinExistence type="predicted"/>
<dbReference type="GO" id="GO:0006508">
    <property type="term" value="P:proteolysis"/>
    <property type="evidence" value="ECO:0007669"/>
    <property type="project" value="InterPro"/>
</dbReference>
<dbReference type="PANTHER" id="PTHR34385:SF1">
    <property type="entry name" value="PEPTIDOGLYCAN L-ALANYL-D-GLUTAMATE ENDOPEPTIDASE CWLK"/>
    <property type="match status" value="1"/>
</dbReference>
<feature type="region of interest" description="Disordered" evidence="1">
    <location>
        <begin position="24"/>
        <end position="56"/>
    </location>
</feature>
<dbReference type="CDD" id="cd14852">
    <property type="entry name" value="LD-carboxypeptidase"/>
    <property type="match status" value="1"/>
</dbReference>